<dbReference type="EMBL" id="BDIP01000127">
    <property type="protein sequence ID" value="GIQ80228.1"/>
    <property type="molecule type" value="Genomic_DNA"/>
</dbReference>
<accession>A0A9K3CQ32</accession>
<sequence length="246" mass="25886">MMTTQPAPAPMAHRGGVVSSVQMDTVQEVPDNTPAKDLPQVQHLTQLESTINTTEQLSATVHVQNQGLTRKGEELSSLIDGIETSLSSLESRSLLSQERCKDLEQRLTDMRACTGVVHHRLTATAKPAAPAATTTGGFGFGASTYTAPTAAPAAASLSLSRDEVHAVCSLVGESVSDRLGRVRLDLATLEGRVGRGGAHPEAADPRSPATICDSASIARVMEAQTDAVCVIAGRLARQEEMHGGRR</sequence>
<comment type="caution">
    <text evidence="1">The sequence shown here is derived from an EMBL/GenBank/DDBJ whole genome shotgun (WGS) entry which is preliminary data.</text>
</comment>
<evidence type="ECO:0000313" key="2">
    <source>
        <dbReference type="Proteomes" id="UP000265618"/>
    </source>
</evidence>
<dbReference type="AlphaFoldDB" id="A0A9K3CQ32"/>
<reference evidence="1 2" key="1">
    <citation type="journal article" date="2018" name="PLoS ONE">
        <title>The draft genome of Kipferlia bialata reveals reductive genome evolution in fornicate parasites.</title>
        <authorList>
            <person name="Tanifuji G."/>
            <person name="Takabayashi S."/>
            <person name="Kume K."/>
            <person name="Takagi M."/>
            <person name="Nakayama T."/>
            <person name="Kamikawa R."/>
            <person name="Inagaki Y."/>
            <person name="Hashimoto T."/>
        </authorList>
    </citation>
    <scope>NUCLEOTIDE SEQUENCE [LARGE SCALE GENOMIC DNA]</scope>
    <source>
        <strain evidence="1">NY0173</strain>
    </source>
</reference>
<evidence type="ECO:0000313" key="1">
    <source>
        <dbReference type="EMBL" id="GIQ80228.1"/>
    </source>
</evidence>
<organism evidence="1 2">
    <name type="scientific">Kipferlia bialata</name>
    <dbReference type="NCBI Taxonomy" id="797122"/>
    <lineage>
        <taxon>Eukaryota</taxon>
        <taxon>Metamonada</taxon>
        <taxon>Carpediemonas-like organisms</taxon>
        <taxon>Kipferlia</taxon>
    </lineage>
</organism>
<name>A0A9K3CQ32_9EUKA</name>
<gene>
    <name evidence="1" type="ORF">KIPB_000991</name>
</gene>
<protein>
    <submittedName>
        <fullName evidence="1">Uncharacterized protein</fullName>
    </submittedName>
</protein>
<keyword evidence="2" id="KW-1185">Reference proteome</keyword>
<proteinExistence type="predicted"/>
<dbReference type="Proteomes" id="UP000265618">
    <property type="component" value="Unassembled WGS sequence"/>
</dbReference>